<feature type="compositionally biased region" description="Polar residues" evidence="1">
    <location>
        <begin position="234"/>
        <end position="244"/>
    </location>
</feature>
<name>A0A8S9GY84_BRACR</name>
<reference evidence="2" key="1">
    <citation type="submission" date="2019-12" db="EMBL/GenBank/DDBJ databases">
        <title>Genome sequencing and annotation of Brassica cretica.</title>
        <authorList>
            <person name="Studholme D.J."/>
            <person name="Sarris P.F."/>
        </authorList>
    </citation>
    <scope>NUCLEOTIDE SEQUENCE</scope>
    <source>
        <strain evidence="2">PFS-001/15</strain>
        <tissue evidence="2">Leaf</tissue>
    </source>
</reference>
<dbReference type="EMBL" id="QGKW02001988">
    <property type="protein sequence ID" value="KAF2551471.1"/>
    <property type="molecule type" value="Genomic_DNA"/>
</dbReference>
<feature type="compositionally biased region" description="Polar residues" evidence="1">
    <location>
        <begin position="332"/>
        <end position="347"/>
    </location>
</feature>
<feature type="region of interest" description="Disordered" evidence="1">
    <location>
        <begin position="195"/>
        <end position="248"/>
    </location>
</feature>
<feature type="compositionally biased region" description="Polar residues" evidence="1">
    <location>
        <begin position="316"/>
        <end position="325"/>
    </location>
</feature>
<gene>
    <name evidence="2" type="ORF">F2Q68_00033961</name>
</gene>
<evidence type="ECO:0000256" key="1">
    <source>
        <dbReference type="SAM" id="MobiDB-lite"/>
    </source>
</evidence>
<feature type="compositionally biased region" description="Low complexity" evidence="1">
    <location>
        <begin position="201"/>
        <end position="219"/>
    </location>
</feature>
<feature type="region of interest" description="Disordered" evidence="1">
    <location>
        <begin position="284"/>
        <end position="376"/>
    </location>
</feature>
<accession>A0A8S9GY84</accession>
<dbReference type="Proteomes" id="UP000712281">
    <property type="component" value="Unassembled WGS sequence"/>
</dbReference>
<sequence>MSDLEISDDFGAFWRYLEQAPEMIIELDHRYMASSTRSNKETQLLFSPDPASLERSIRKEARSSSIDNNTCLSLDFVQPPSTQTLVLSTDTRSPPSTKDTHLPSTDIVHLTSIETPVRTSTDTEPRDMVATLILVENERGDLHDQEGHLRNAAGQRIDAQGAAIPDLERSIRKEARSSSIDNNSCLSLDFVQSPSNQTLVPSTDSRSPPSTDSRSTPSTEDTHLPSTDIVHPTSIDTPAPTSTDTEPRDMVATLILVRDERGNLHDQEGHLRNAAGQRIDSQGAAIPDTRSNKETQLLFSPDPGSLERSIRKEARSSSIDNNTCSPLDFVQPPSTHTLVPSTNTRSPPLTEDTHLPSTNIVHPTSIDTPARTSTDTEPRDMVATLILVRDERGDLHDQEDHLRNAPCQRIDAQGAAIPKCMTSRHTRGSTQGELLSLTNQELASLERTNRQQRPNTTTMDNFGTPEQIAASMQQMQQQIQQTIAAQKLACSTSCTA</sequence>
<feature type="compositionally biased region" description="Polar residues" evidence="1">
    <location>
        <begin position="355"/>
        <end position="373"/>
    </location>
</feature>
<evidence type="ECO:0000313" key="3">
    <source>
        <dbReference type="Proteomes" id="UP000712281"/>
    </source>
</evidence>
<protein>
    <submittedName>
        <fullName evidence="2">Uncharacterized protein</fullName>
    </submittedName>
</protein>
<organism evidence="2 3">
    <name type="scientific">Brassica cretica</name>
    <name type="common">Mustard</name>
    <dbReference type="NCBI Taxonomy" id="69181"/>
    <lineage>
        <taxon>Eukaryota</taxon>
        <taxon>Viridiplantae</taxon>
        <taxon>Streptophyta</taxon>
        <taxon>Embryophyta</taxon>
        <taxon>Tracheophyta</taxon>
        <taxon>Spermatophyta</taxon>
        <taxon>Magnoliopsida</taxon>
        <taxon>eudicotyledons</taxon>
        <taxon>Gunneridae</taxon>
        <taxon>Pentapetalae</taxon>
        <taxon>rosids</taxon>
        <taxon>malvids</taxon>
        <taxon>Brassicales</taxon>
        <taxon>Brassicaceae</taxon>
        <taxon>Brassiceae</taxon>
        <taxon>Brassica</taxon>
    </lineage>
</organism>
<proteinExistence type="predicted"/>
<dbReference type="AlphaFoldDB" id="A0A8S9GY84"/>
<comment type="caution">
    <text evidence="2">The sequence shown here is derived from an EMBL/GenBank/DDBJ whole genome shotgun (WGS) entry which is preliminary data.</text>
</comment>
<evidence type="ECO:0000313" key="2">
    <source>
        <dbReference type="EMBL" id="KAF2551471.1"/>
    </source>
</evidence>